<dbReference type="InterPro" id="IPR004564">
    <property type="entry name" value="OM_lipoprot_carrier_LolA-like"/>
</dbReference>
<dbReference type="Proteomes" id="UP000199073">
    <property type="component" value="Unassembled WGS sequence"/>
</dbReference>
<accession>A0A1H0TH94</accession>
<dbReference type="PANTHER" id="PTHR35869">
    <property type="entry name" value="OUTER-MEMBRANE LIPOPROTEIN CARRIER PROTEIN"/>
    <property type="match status" value="1"/>
</dbReference>
<dbReference type="RefSeq" id="WP_092224391.1">
    <property type="nucleotide sequence ID" value="NZ_FNJI01000024.1"/>
</dbReference>
<gene>
    <name evidence="2" type="ORF">SAMN05660330_03073</name>
</gene>
<dbReference type="Gene3D" id="2.50.20.10">
    <property type="entry name" value="Lipoprotein localisation LolA/LolB/LppX"/>
    <property type="match status" value="1"/>
</dbReference>
<dbReference type="EMBL" id="FNJI01000024">
    <property type="protein sequence ID" value="SDP52948.1"/>
    <property type="molecule type" value="Genomic_DNA"/>
</dbReference>
<dbReference type="STRING" id="91360.SAMN05660330_03073"/>
<evidence type="ECO:0000256" key="1">
    <source>
        <dbReference type="ARBA" id="ARBA00022729"/>
    </source>
</evidence>
<keyword evidence="3" id="KW-1185">Reference proteome</keyword>
<dbReference type="SUPFAM" id="SSF89392">
    <property type="entry name" value="Prokaryotic lipoproteins and lipoprotein localization factors"/>
    <property type="match status" value="1"/>
</dbReference>
<dbReference type="OrthoDB" id="9785727at2"/>
<sequence>MNKAILFFVVFFVITTIPFNVQASAPDGEFPEDIAARVQSRYDRMASLSFAFHQETVGEITGRNQKGSGHAFFLKDNSAPKMRWNYELPNRQVLLGDGKLFSMYFENLQQMIVTPAENLDTDLTYSFFTGKGRLLHDFHIRPPDNGIDHTKQADIAIIKLIPVIPQSQVQDIHLFVSADSLIRRISIKDHFGTVTTINISDIEVNALAKSSSAELDKIFSFIPPEGTEIIRQ</sequence>
<reference evidence="2 3" key="1">
    <citation type="submission" date="2016-10" db="EMBL/GenBank/DDBJ databases">
        <authorList>
            <person name="de Groot N.N."/>
        </authorList>
    </citation>
    <scope>NUCLEOTIDE SEQUENCE [LARGE SCALE GENOMIC DNA]</scope>
    <source>
        <strain evidence="2 3">DSM 12130</strain>
    </source>
</reference>
<dbReference type="PANTHER" id="PTHR35869:SF1">
    <property type="entry name" value="OUTER-MEMBRANE LIPOPROTEIN CARRIER PROTEIN"/>
    <property type="match status" value="1"/>
</dbReference>
<dbReference type="InterPro" id="IPR029046">
    <property type="entry name" value="LolA/LolB/LppX"/>
</dbReference>
<keyword evidence="2" id="KW-0449">Lipoprotein</keyword>
<evidence type="ECO:0000313" key="3">
    <source>
        <dbReference type="Proteomes" id="UP000199073"/>
    </source>
</evidence>
<organism evidence="2 3">
    <name type="scientific">Desulforhopalus singaporensis</name>
    <dbReference type="NCBI Taxonomy" id="91360"/>
    <lineage>
        <taxon>Bacteria</taxon>
        <taxon>Pseudomonadati</taxon>
        <taxon>Thermodesulfobacteriota</taxon>
        <taxon>Desulfobulbia</taxon>
        <taxon>Desulfobulbales</taxon>
        <taxon>Desulfocapsaceae</taxon>
        <taxon>Desulforhopalus</taxon>
    </lineage>
</organism>
<proteinExistence type="predicted"/>
<dbReference type="Pfam" id="PF03548">
    <property type="entry name" value="LolA"/>
    <property type="match status" value="1"/>
</dbReference>
<evidence type="ECO:0000313" key="2">
    <source>
        <dbReference type="EMBL" id="SDP52948.1"/>
    </source>
</evidence>
<dbReference type="AlphaFoldDB" id="A0A1H0TH94"/>
<keyword evidence="1" id="KW-0732">Signal</keyword>
<dbReference type="CDD" id="cd16325">
    <property type="entry name" value="LolA"/>
    <property type="match status" value="1"/>
</dbReference>
<protein>
    <submittedName>
        <fullName evidence="2">Outer membrane lipoprotein carrier protein</fullName>
    </submittedName>
</protein>
<name>A0A1H0TH94_9BACT</name>